<protein>
    <recommendedName>
        <fullName evidence="3">CTHRC1 C-terminal domain-containing protein</fullName>
    </recommendedName>
</protein>
<dbReference type="PANTHER" id="PTHR24637:SF426">
    <property type="entry name" value="NEMATODE CUTICLE COLLAGEN N-TERMINAL DOMAIN-CONTAINING PROTEIN"/>
    <property type="match status" value="1"/>
</dbReference>
<evidence type="ECO:0000313" key="4">
    <source>
        <dbReference type="EnsemblMetazoa" id="CLYHEMP016211.1"/>
    </source>
</evidence>
<keyword evidence="5" id="KW-1185">Reference proteome</keyword>
<dbReference type="OrthoDB" id="6380629at2759"/>
<feature type="domain" description="CTHRC1 C-terminal" evidence="3">
    <location>
        <begin position="147"/>
        <end position="271"/>
    </location>
</feature>
<keyword evidence="2" id="KW-0732">Signal</keyword>
<dbReference type="Pfam" id="PF25815">
    <property type="entry name" value="CTHRC1_C"/>
    <property type="match status" value="1"/>
</dbReference>
<feature type="chain" id="PRO_5029583017" description="CTHRC1 C-terminal domain-containing protein" evidence="2">
    <location>
        <begin position="21"/>
        <end position="274"/>
    </location>
</feature>
<dbReference type="RefSeq" id="XP_066921674.1">
    <property type="nucleotide sequence ID" value="XM_067065573.1"/>
</dbReference>
<evidence type="ECO:0000259" key="3">
    <source>
        <dbReference type="Pfam" id="PF25815"/>
    </source>
</evidence>
<evidence type="ECO:0000313" key="5">
    <source>
        <dbReference type="Proteomes" id="UP000594262"/>
    </source>
</evidence>
<proteinExistence type="predicted"/>
<dbReference type="GeneID" id="136808999"/>
<dbReference type="Proteomes" id="UP000594262">
    <property type="component" value="Unplaced"/>
</dbReference>
<dbReference type="AlphaFoldDB" id="A0A7M6DMG9"/>
<dbReference type="InterPro" id="IPR008160">
    <property type="entry name" value="Collagen"/>
</dbReference>
<feature type="compositionally biased region" description="Low complexity" evidence="1">
    <location>
        <begin position="121"/>
        <end position="133"/>
    </location>
</feature>
<feature type="region of interest" description="Disordered" evidence="1">
    <location>
        <begin position="20"/>
        <end position="143"/>
    </location>
</feature>
<feature type="compositionally biased region" description="Basic and acidic residues" evidence="1">
    <location>
        <begin position="53"/>
        <end position="62"/>
    </location>
</feature>
<organism evidence="4 5">
    <name type="scientific">Clytia hemisphaerica</name>
    <dbReference type="NCBI Taxonomy" id="252671"/>
    <lineage>
        <taxon>Eukaryota</taxon>
        <taxon>Metazoa</taxon>
        <taxon>Cnidaria</taxon>
        <taxon>Hydrozoa</taxon>
        <taxon>Hydroidolina</taxon>
        <taxon>Leptothecata</taxon>
        <taxon>Obeliida</taxon>
        <taxon>Clytiidae</taxon>
        <taxon>Clytia</taxon>
    </lineage>
</organism>
<evidence type="ECO:0000256" key="2">
    <source>
        <dbReference type="SAM" id="SignalP"/>
    </source>
</evidence>
<evidence type="ECO:0000256" key="1">
    <source>
        <dbReference type="SAM" id="MobiDB-lite"/>
    </source>
</evidence>
<dbReference type="EnsemblMetazoa" id="CLYHEMT016211.1">
    <property type="protein sequence ID" value="CLYHEMP016211.1"/>
    <property type="gene ID" value="CLYHEMG016211"/>
</dbReference>
<reference evidence="4" key="1">
    <citation type="submission" date="2021-01" db="UniProtKB">
        <authorList>
            <consortium name="EnsemblMetazoa"/>
        </authorList>
    </citation>
    <scope>IDENTIFICATION</scope>
</reference>
<accession>A0A7M6DMG9</accession>
<dbReference type="Pfam" id="PF01391">
    <property type="entry name" value="Collagen"/>
    <property type="match status" value="1"/>
</dbReference>
<feature type="compositionally biased region" description="Polar residues" evidence="1">
    <location>
        <begin position="40"/>
        <end position="49"/>
    </location>
</feature>
<feature type="signal peptide" evidence="2">
    <location>
        <begin position="1"/>
        <end position="20"/>
    </location>
</feature>
<dbReference type="PANTHER" id="PTHR24637">
    <property type="entry name" value="COLLAGEN"/>
    <property type="match status" value="1"/>
</dbReference>
<sequence>MKKVILFIQILLVLGSTSSTSEVENKEASLDTKSSPKKTLAQSSPSTCQPCRKGRDGRDGRDGLNGLPGRDGEDGCQGPAGRDGLLGVRGPEGVQGIQGRPGSNGTKGEQGVPGKDGKDGINGVPGVNGRPGPQGRPGKDGSIGGSYFKECAWRFTSDKETGLLKDCKFNKSQTDSYLMVSISSNIRQGKNKACSRWFVTFDGNECSPYPIDHLYYRSTANDDYIPFTLKGVCKINKSGVVSVGFNVGKCSGFDSLGDVYTGWNQVTRIVIEEL</sequence>
<dbReference type="InterPro" id="IPR057873">
    <property type="entry name" value="CTHRC1_C"/>
</dbReference>
<name>A0A7M6DMG9_9CNID</name>